<gene>
    <name evidence="2" type="ORF">CLV58_13035</name>
</gene>
<dbReference type="AlphaFoldDB" id="A0A2T0S433"/>
<evidence type="ECO:0000313" key="3">
    <source>
        <dbReference type="Proteomes" id="UP000238375"/>
    </source>
</evidence>
<proteinExistence type="predicted"/>
<keyword evidence="1" id="KW-0812">Transmembrane</keyword>
<organism evidence="2 3">
    <name type="scientific">Spirosoma oryzae</name>
    <dbReference type="NCBI Taxonomy" id="1469603"/>
    <lineage>
        <taxon>Bacteria</taxon>
        <taxon>Pseudomonadati</taxon>
        <taxon>Bacteroidota</taxon>
        <taxon>Cytophagia</taxon>
        <taxon>Cytophagales</taxon>
        <taxon>Cytophagaceae</taxon>
        <taxon>Spirosoma</taxon>
    </lineage>
</organism>
<reference evidence="2 3" key="1">
    <citation type="submission" date="2018-03" db="EMBL/GenBank/DDBJ databases">
        <title>Genomic Encyclopedia of Archaeal and Bacterial Type Strains, Phase II (KMG-II): from individual species to whole genera.</title>
        <authorList>
            <person name="Goeker M."/>
        </authorList>
    </citation>
    <scope>NUCLEOTIDE SEQUENCE [LARGE SCALE GENOMIC DNA]</scope>
    <source>
        <strain evidence="2 3">DSM 28354</strain>
    </source>
</reference>
<dbReference type="Proteomes" id="UP000238375">
    <property type="component" value="Unassembled WGS sequence"/>
</dbReference>
<protein>
    <submittedName>
        <fullName evidence="2">Uncharacterized protein</fullName>
    </submittedName>
</protein>
<keyword evidence="3" id="KW-1185">Reference proteome</keyword>
<evidence type="ECO:0000313" key="2">
    <source>
        <dbReference type="EMBL" id="PRY28178.1"/>
    </source>
</evidence>
<keyword evidence="1" id="KW-0472">Membrane</keyword>
<accession>A0A2T0S433</accession>
<keyword evidence="1" id="KW-1133">Transmembrane helix</keyword>
<evidence type="ECO:0000256" key="1">
    <source>
        <dbReference type="SAM" id="Phobius"/>
    </source>
</evidence>
<comment type="caution">
    <text evidence="2">The sequence shown here is derived from an EMBL/GenBank/DDBJ whole genome shotgun (WGS) entry which is preliminary data.</text>
</comment>
<dbReference type="EMBL" id="PVTE01000030">
    <property type="protein sequence ID" value="PRY28178.1"/>
    <property type="molecule type" value="Genomic_DNA"/>
</dbReference>
<feature type="transmembrane region" description="Helical" evidence="1">
    <location>
        <begin position="21"/>
        <end position="38"/>
    </location>
</feature>
<name>A0A2T0S433_9BACT</name>
<feature type="transmembrane region" description="Helical" evidence="1">
    <location>
        <begin position="50"/>
        <end position="66"/>
    </location>
</feature>
<sequence length="82" mass="9866">MGILSFLIDLFLIPLQLRFNRFMATEWFILMLVPIWPLVDNFSLEFPSRWVGYIYFILIAFPVLYLKNRYLIKRGVITDYVA</sequence>